<accession>A0ABD0LNP6</accession>
<feature type="compositionally biased region" description="Basic and acidic residues" evidence="1">
    <location>
        <begin position="415"/>
        <end position="427"/>
    </location>
</feature>
<keyword evidence="3" id="KW-1185">Reference proteome</keyword>
<dbReference type="AlphaFoldDB" id="A0ABD0LNP6"/>
<name>A0ABD0LNP6_9CAEN</name>
<evidence type="ECO:0000313" key="3">
    <source>
        <dbReference type="Proteomes" id="UP001519460"/>
    </source>
</evidence>
<feature type="compositionally biased region" description="Polar residues" evidence="1">
    <location>
        <begin position="402"/>
        <end position="412"/>
    </location>
</feature>
<reference evidence="2 3" key="1">
    <citation type="journal article" date="2023" name="Sci. Data">
        <title>Genome assembly of the Korean intertidal mud-creeper Batillaria attramentaria.</title>
        <authorList>
            <person name="Patra A.K."/>
            <person name="Ho P.T."/>
            <person name="Jun S."/>
            <person name="Lee S.J."/>
            <person name="Kim Y."/>
            <person name="Won Y.J."/>
        </authorList>
    </citation>
    <scope>NUCLEOTIDE SEQUENCE [LARGE SCALE GENOMIC DNA]</scope>
    <source>
        <strain evidence="2">Wonlab-2016</strain>
    </source>
</reference>
<organism evidence="2 3">
    <name type="scientific">Batillaria attramentaria</name>
    <dbReference type="NCBI Taxonomy" id="370345"/>
    <lineage>
        <taxon>Eukaryota</taxon>
        <taxon>Metazoa</taxon>
        <taxon>Spiralia</taxon>
        <taxon>Lophotrochozoa</taxon>
        <taxon>Mollusca</taxon>
        <taxon>Gastropoda</taxon>
        <taxon>Caenogastropoda</taxon>
        <taxon>Sorbeoconcha</taxon>
        <taxon>Cerithioidea</taxon>
        <taxon>Batillariidae</taxon>
        <taxon>Batillaria</taxon>
    </lineage>
</organism>
<dbReference type="Proteomes" id="UP001519460">
    <property type="component" value="Unassembled WGS sequence"/>
</dbReference>
<feature type="region of interest" description="Disordered" evidence="1">
    <location>
        <begin position="257"/>
        <end position="318"/>
    </location>
</feature>
<evidence type="ECO:0000256" key="1">
    <source>
        <dbReference type="SAM" id="MobiDB-lite"/>
    </source>
</evidence>
<evidence type="ECO:0000313" key="2">
    <source>
        <dbReference type="EMBL" id="KAK7500649.1"/>
    </source>
</evidence>
<feature type="compositionally biased region" description="Polar residues" evidence="1">
    <location>
        <begin position="294"/>
        <end position="306"/>
    </location>
</feature>
<sequence length="872" mass="94364">MTSSASSCFGERVPSTTPVSMVAKANAAVRINLEINRDTQGKRARSGALRGWCVKTPQRAVHKTPQTLKPPPTTHVEYATVSSFEDDCTTFFQHSDRQSETSYSVTPDLGADQRDEGCVHELKSYILNRLEESIQTLATVPDQPACPKLSPGDGTGLPPTTHLHRSDVVDACNKIIKNDAVRRQMHQTTLRQVTAQFAAGDFKSKRDCFSSQDGPPKCAFATAGYELHIPITGSVKKAKRRKGSGIKVKGQSCSLQSDSHFTASDSCGETPSKPSLHAASLHGLGSAKERPLHTSHTYGSETTTSKQKPDGKIPSHPSQLTATVLGKAVEARQLRKRPVRPLGQTKACRVQSAEQVPFIPAKKPPLMVERNSLAADHTACTEERQIPVRSEQALPSCTAAQKSPLTVESTSPAAEPEHTTCTEERQTRPVRAQRTPTPFTKDEITFPTMGTQPAPEDPPSTFEHTSSTDEPTPHAASVAPPITKQTSIKKQILLTYLEEIPIRTEKVLLRRPQTTATTTERKPFTAEDTATSVNKNEDALRLTQSSLSTPKGLTATLTAKRKQRSRLGGGFRVNRNQKKTEVTVKEVEQPRNPQLQYKHSDVGTMGLPCYYSRQSSSLDMPKLDLTAFGLQWEDCRASRSPITPGSTPVPFLPSLQCSPSFCSPLVGSPIPDVSSTYVPREELCSPDGSSRVDDSPNPTAASPLESTCLPREEPLPPRTELQPPEGSLLAVKQLPVGSSRTVKQSSLGSPRAVKLAPLGSPRAVKQSPVASPRVVKQSPVASPRVVKQSPAASPRVVKQSPAASPRVVKQSPAASPRAVKQSPVASPRAVKQSPVTSPRAVKLSPRGCPRFRLPARRICVRVPRACQLGFED</sequence>
<dbReference type="EMBL" id="JACVVK020000036">
    <property type="protein sequence ID" value="KAK7500649.1"/>
    <property type="molecule type" value="Genomic_DNA"/>
</dbReference>
<gene>
    <name evidence="2" type="ORF">BaRGS_00008224</name>
</gene>
<feature type="region of interest" description="Disordered" evidence="1">
    <location>
        <begin position="679"/>
        <end position="843"/>
    </location>
</feature>
<feature type="compositionally biased region" description="Polar residues" evidence="1">
    <location>
        <begin position="736"/>
        <end position="748"/>
    </location>
</feature>
<feature type="compositionally biased region" description="Polar residues" evidence="1">
    <location>
        <begin position="257"/>
        <end position="273"/>
    </location>
</feature>
<feature type="region of interest" description="Disordered" evidence="1">
    <location>
        <begin position="402"/>
        <end position="478"/>
    </location>
</feature>
<protein>
    <submittedName>
        <fullName evidence="2">Uncharacterized protein</fullName>
    </submittedName>
</protein>
<comment type="caution">
    <text evidence="2">The sequence shown here is derived from an EMBL/GenBank/DDBJ whole genome shotgun (WGS) entry which is preliminary data.</text>
</comment>
<proteinExistence type="predicted"/>